<dbReference type="PANTHER" id="PTHR33112">
    <property type="entry name" value="DOMAIN PROTEIN, PUTATIVE-RELATED"/>
    <property type="match status" value="1"/>
</dbReference>
<dbReference type="EMBL" id="MU005589">
    <property type="protein sequence ID" value="KAF2681920.1"/>
    <property type="molecule type" value="Genomic_DNA"/>
</dbReference>
<organism evidence="2 3">
    <name type="scientific">Lentithecium fluviatile CBS 122367</name>
    <dbReference type="NCBI Taxonomy" id="1168545"/>
    <lineage>
        <taxon>Eukaryota</taxon>
        <taxon>Fungi</taxon>
        <taxon>Dikarya</taxon>
        <taxon>Ascomycota</taxon>
        <taxon>Pezizomycotina</taxon>
        <taxon>Dothideomycetes</taxon>
        <taxon>Pleosporomycetidae</taxon>
        <taxon>Pleosporales</taxon>
        <taxon>Massarineae</taxon>
        <taxon>Lentitheciaceae</taxon>
        <taxon>Lentithecium</taxon>
    </lineage>
</organism>
<dbReference type="OrthoDB" id="4161196at2759"/>
<keyword evidence="3" id="KW-1185">Reference proteome</keyword>
<sequence>MHTSAETCSICRMLLHAIQHGTNGDSGIIDIERTDSALRVGATGQRLLRFCVEPGHANNHCPIGRPILSESQNFPRFALLRAWLRQCDNSHDCSKHSSESKEALPTRFLYVGDPKDAGYSSDLVRLVLGSQASRHEYLALSHCWGNVSKQEKEWYCTTMANISKRLDGFSLSELPKTFQDAVEVTRELGVLYLWIDSLCIIQYGDDHEDWKRESGQMESVFSEAYCTIAATAAADSKAGFLERDIRTEHVYVQDTLGWQFYISTDIDDFNNDVDRALLNTRAWVMQERVLSRRTIHFSDNQTYWECGEGVYCENLTRLQSPVTDQFFTLDPNFPTRLLESGKQRTLNCISFLLKEYSKRNLTYLTDRCVAMSGLEDRIARAVECRSRYGIFEKYLHRTLLWHAANDMVEEISYRYYIPSWSWMAYSGGIELLEVPLGKVDWIHHLMFDEECEHALITNALSFKNLAKKADGKQYAVLDSDGAKRGWIQYDVGDREELVEGWCVVVGRAHEFNATVVEEYYILVIRPTGVGNDYRRVGIGLIQSTCVAGPEISVRVI</sequence>
<dbReference type="AlphaFoldDB" id="A0A6G1IVB3"/>
<proteinExistence type="predicted"/>
<name>A0A6G1IVB3_9PLEO</name>
<evidence type="ECO:0000259" key="1">
    <source>
        <dbReference type="Pfam" id="PF06985"/>
    </source>
</evidence>
<accession>A0A6G1IVB3</accession>
<dbReference type="Pfam" id="PF06985">
    <property type="entry name" value="HET"/>
    <property type="match status" value="1"/>
</dbReference>
<protein>
    <submittedName>
        <fullName evidence="2">HET-domain-containing protein</fullName>
    </submittedName>
</protein>
<evidence type="ECO:0000313" key="3">
    <source>
        <dbReference type="Proteomes" id="UP000799291"/>
    </source>
</evidence>
<dbReference type="PANTHER" id="PTHR33112:SF10">
    <property type="entry name" value="TOL"/>
    <property type="match status" value="1"/>
</dbReference>
<reference evidence="2" key="1">
    <citation type="journal article" date="2020" name="Stud. Mycol.">
        <title>101 Dothideomycetes genomes: a test case for predicting lifestyles and emergence of pathogens.</title>
        <authorList>
            <person name="Haridas S."/>
            <person name="Albert R."/>
            <person name="Binder M."/>
            <person name="Bloem J."/>
            <person name="Labutti K."/>
            <person name="Salamov A."/>
            <person name="Andreopoulos B."/>
            <person name="Baker S."/>
            <person name="Barry K."/>
            <person name="Bills G."/>
            <person name="Bluhm B."/>
            <person name="Cannon C."/>
            <person name="Castanera R."/>
            <person name="Culley D."/>
            <person name="Daum C."/>
            <person name="Ezra D."/>
            <person name="Gonzalez J."/>
            <person name="Henrissat B."/>
            <person name="Kuo A."/>
            <person name="Liang C."/>
            <person name="Lipzen A."/>
            <person name="Lutzoni F."/>
            <person name="Magnuson J."/>
            <person name="Mondo S."/>
            <person name="Nolan M."/>
            <person name="Ohm R."/>
            <person name="Pangilinan J."/>
            <person name="Park H.-J."/>
            <person name="Ramirez L."/>
            <person name="Alfaro M."/>
            <person name="Sun H."/>
            <person name="Tritt A."/>
            <person name="Yoshinaga Y."/>
            <person name="Zwiers L.-H."/>
            <person name="Turgeon B."/>
            <person name="Goodwin S."/>
            <person name="Spatafora J."/>
            <person name="Crous P."/>
            <person name="Grigoriev I."/>
        </authorList>
    </citation>
    <scope>NUCLEOTIDE SEQUENCE</scope>
    <source>
        <strain evidence="2">CBS 122367</strain>
    </source>
</reference>
<gene>
    <name evidence="2" type="ORF">K458DRAFT_420279</name>
</gene>
<feature type="domain" description="Heterokaryon incompatibility" evidence="1">
    <location>
        <begin position="137"/>
        <end position="287"/>
    </location>
</feature>
<dbReference type="Proteomes" id="UP000799291">
    <property type="component" value="Unassembled WGS sequence"/>
</dbReference>
<dbReference type="InterPro" id="IPR010730">
    <property type="entry name" value="HET"/>
</dbReference>
<evidence type="ECO:0000313" key="2">
    <source>
        <dbReference type="EMBL" id="KAF2681920.1"/>
    </source>
</evidence>